<dbReference type="InterPro" id="IPR028098">
    <property type="entry name" value="Glyco_trans_4-like_N"/>
</dbReference>
<feature type="domain" description="Glycosyl transferase family 1" evidence="1">
    <location>
        <begin position="220"/>
        <end position="382"/>
    </location>
</feature>
<dbReference type="Gene3D" id="3.40.50.2000">
    <property type="entry name" value="Glycogen Phosphorylase B"/>
    <property type="match status" value="2"/>
</dbReference>
<dbReference type="Proteomes" id="UP001225378">
    <property type="component" value="Chromosome"/>
</dbReference>
<evidence type="ECO:0000313" key="3">
    <source>
        <dbReference type="EMBL" id="XBS21087.1"/>
    </source>
</evidence>
<dbReference type="InterPro" id="IPR050194">
    <property type="entry name" value="Glycosyltransferase_grp1"/>
</dbReference>
<dbReference type="PANTHER" id="PTHR45947:SF3">
    <property type="entry name" value="SULFOQUINOVOSYL TRANSFERASE SQD2"/>
    <property type="match status" value="1"/>
</dbReference>
<feature type="domain" description="Glycosyltransferase subfamily 4-like N-terminal" evidence="2">
    <location>
        <begin position="16"/>
        <end position="200"/>
    </location>
</feature>
<dbReference type="GO" id="GO:0016758">
    <property type="term" value="F:hexosyltransferase activity"/>
    <property type="evidence" value="ECO:0007669"/>
    <property type="project" value="TreeGrafter"/>
</dbReference>
<dbReference type="RefSeq" id="WP_349431855.1">
    <property type="nucleotide sequence ID" value="NZ_CP157743.1"/>
</dbReference>
<dbReference type="SUPFAM" id="SSF53756">
    <property type="entry name" value="UDP-Glycosyltransferase/glycogen phosphorylase"/>
    <property type="match status" value="1"/>
</dbReference>
<dbReference type="Pfam" id="PF13579">
    <property type="entry name" value="Glyco_trans_4_4"/>
    <property type="match status" value="1"/>
</dbReference>
<dbReference type="CDD" id="cd03794">
    <property type="entry name" value="GT4_WbuB-like"/>
    <property type="match status" value="1"/>
</dbReference>
<evidence type="ECO:0000259" key="2">
    <source>
        <dbReference type="Pfam" id="PF13579"/>
    </source>
</evidence>
<sequence length="413" mass="47094">MRILVVTQYFWPENFRINDLCAELAKRGHEVTVLTGKPNYPDGEVFKDYRENKSAFISYKGCRIVRVPMLTRGKGSAIKLLSNYISYVFSASLWGGWELRNKQFDVIFVYQPSPVTVCLPAIFIKKCKHIPVVFWVQDLWPETLQAIGVVKSPKLLSLVGCLVRFIYNRCDLVLGQSRAFHRGIAKYCDYATKIHYFPNWSEQIFTQSHIEPVSNIEKCQDTFKVLFAGNIGEAQDFPAILKAAQELKNQQIKAKILIVGDGRMHDWVQSEVVTRGLEQYLYLLGRHPLESMPNFYASADALLVTLKNSPIFKMTIPSKVQSYLAAGKPILTMLSGEGSRVIEEAKCGYIADSGDYEQLASNIVRMSRLSDDELKGLGENAKFYAEREFDRDTLITQLEHWFVEVVKTRDARS</sequence>
<dbReference type="PANTHER" id="PTHR45947">
    <property type="entry name" value="SULFOQUINOVOSYL TRANSFERASE SQD2"/>
    <property type="match status" value="1"/>
</dbReference>
<name>A0AAU7NVR2_9GAMM</name>
<protein>
    <submittedName>
        <fullName evidence="3">Glycosyltransferase family 4 protein</fullName>
    </submittedName>
</protein>
<dbReference type="EMBL" id="CP157743">
    <property type="protein sequence ID" value="XBS21087.1"/>
    <property type="molecule type" value="Genomic_DNA"/>
</dbReference>
<dbReference type="AlphaFoldDB" id="A0AAU7NVR2"/>
<dbReference type="Pfam" id="PF00534">
    <property type="entry name" value="Glycos_transf_1"/>
    <property type="match status" value="1"/>
</dbReference>
<keyword evidence="4" id="KW-1185">Reference proteome</keyword>
<proteinExistence type="predicted"/>
<accession>A0AAU7NVR2</accession>
<dbReference type="InterPro" id="IPR001296">
    <property type="entry name" value="Glyco_trans_1"/>
</dbReference>
<evidence type="ECO:0000259" key="1">
    <source>
        <dbReference type="Pfam" id="PF00534"/>
    </source>
</evidence>
<organism evidence="3 4">
    <name type="scientific">Methylomarinum roseum</name>
    <dbReference type="NCBI Taxonomy" id="3067653"/>
    <lineage>
        <taxon>Bacteria</taxon>
        <taxon>Pseudomonadati</taxon>
        <taxon>Pseudomonadota</taxon>
        <taxon>Gammaproteobacteria</taxon>
        <taxon>Methylococcales</taxon>
        <taxon>Methylococcaceae</taxon>
        <taxon>Methylomarinum</taxon>
    </lineage>
</organism>
<evidence type="ECO:0000313" key="4">
    <source>
        <dbReference type="Proteomes" id="UP001225378"/>
    </source>
</evidence>
<dbReference type="KEGG" id="mech:Q9L42_002925"/>
<reference evidence="3 4" key="1">
    <citation type="journal article" date="2024" name="Microbiology">
        <title>Methylomarinum rosea sp. nov., a novel halophilic methanotrophic bacterium from the hypersaline Lake Elton.</title>
        <authorList>
            <person name="Suleimanov R.Z."/>
            <person name="Oshkin I.Y."/>
            <person name="Danilova O.V."/>
            <person name="Suzina N.E."/>
            <person name="Dedysh S.N."/>
        </authorList>
    </citation>
    <scope>NUCLEOTIDE SEQUENCE [LARGE SCALE GENOMIC DNA]</scope>
    <source>
        <strain evidence="3 4">Ch1-1</strain>
    </source>
</reference>
<gene>
    <name evidence="3" type="ORF">Q9L42_002925</name>
</gene>